<proteinExistence type="predicted"/>
<sequence length="396" mass="42305">MPDFGAPGATALPSLALMKAFPSKLRSPRLTSQLGVWLGAMFGVCFLTGFISHEIQHPASWFWWPASPVWLYRVTQGTHIATGLASIPLLAAKLWSVFPRLLNLPTVKKWTRVKDWAQLIERISVVVLVAAAIVQVASGVLNIARWYSAMGFFFTDLHYWTAWIAVGALLVHIGVKLPVARRALSAPVRPLRQPPTGLTRRGLLGAVAATSAVVTVATVGETLRPLAGVSVLADRDPRVGPQGLPVNASATEAGVRTVAADPGWRLEVVGPARTVQLSMADLAAMTQTTATLPIACVEGWSSAASWTGVPLRDLVKMVGGDSGSQVTVVSLQQGSRYASSVVDPPHAHHPHTLIALRLRGEPLHIDHGYPCRLIAPDRPGVLQTKWLGRLVVGSAA</sequence>
<name>A0ABS5KXG3_9ACTN</name>
<reference evidence="3 4" key="1">
    <citation type="submission" date="2020-02" db="EMBL/GenBank/DDBJ databases">
        <title>Acidophilic actinobacteria isolated from forest soil.</title>
        <authorList>
            <person name="Golinska P."/>
        </authorList>
    </citation>
    <scope>NUCLEOTIDE SEQUENCE [LARGE SCALE GENOMIC DNA]</scope>
    <source>
        <strain evidence="3 4">NL8</strain>
    </source>
</reference>
<dbReference type="PANTHER" id="PTHR43032">
    <property type="entry name" value="PROTEIN-METHIONINE-SULFOXIDE REDUCTASE"/>
    <property type="match status" value="1"/>
</dbReference>
<feature type="transmembrane region" description="Helical" evidence="1">
    <location>
        <begin position="159"/>
        <end position="179"/>
    </location>
</feature>
<dbReference type="PANTHER" id="PTHR43032:SF2">
    <property type="entry name" value="BLL0505 PROTEIN"/>
    <property type="match status" value="1"/>
</dbReference>
<evidence type="ECO:0000313" key="3">
    <source>
        <dbReference type="EMBL" id="MBS2550748.1"/>
    </source>
</evidence>
<dbReference type="InterPro" id="IPR000572">
    <property type="entry name" value="OxRdtase_Mopterin-bd_dom"/>
</dbReference>
<keyword evidence="1" id="KW-0812">Transmembrane</keyword>
<organism evidence="3 4">
    <name type="scientific">Catenulispora pinistramenti</name>
    <dbReference type="NCBI Taxonomy" id="2705254"/>
    <lineage>
        <taxon>Bacteria</taxon>
        <taxon>Bacillati</taxon>
        <taxon>Actinomycetota</taxon>
        <taxon>Actinomycetes</taxon>
        <taxon>Catenulisporales</taxon>
        <taxon>Catenulisporaceae</taxon>
        <taxon>Catenulispora</taxon>
    </lineage>
</organism>
<evidence type="ECO:0000313" key="4">
    <source>
        <dbReference type="Proteomes" id="UP000730482"/>
    </source>
</evidence>
<dbReference type="InterPro" id="IPR036374">
    <property type="entry name" value="OxRdtase_Mopterin-bd_sf"/>
</dbReference>
<keyword evidence="4" id="KW-1185">Reference proteome</keyword>
<accession>A0ABS5KXG3</accession>
<comment type="caution">
    <text evidence="3">The sequence shown here is derived from an EMBL/GenBank/DDBJ whole genome shotgun (WGS) entry which is preliminary data.</text>
</comment>
<protein>
    <submittedName>
        <fullName evidence="3">Molybdopterin-dependent oxidoreductase</fullName>
    </submittedName>
</protein>
<dbReference type="Proteomes" id="UP000730482">
    <property type="component" value="Unassembled WGS sequence"/>
</dbReference>
<dbReference type="Gene3D" id="3.90.420.10">
    <property type="entry name" value="Oxidoreductase, molybdopterin-binding domain"/>
    <property type="match status" value="1"/>
</dbReference>
<gene>
    <name evidence="3" type="ORF">KGQ19_28140</name>
</gene>
<dbReference type="Pfam" id="PF00174">
    <property type="entry name" value="Oxidored_molyb"/>
    <property type="match status" value="1"/>
</dbReference>
<dbReference type="InterPro" id="IPR008335">
    <property type="entry name" value="Mopterin_OxRdtase_euk"/>
</dbReference>
<feature type="transmembrane region" description="Helical" evidence="1">
    <location>
        <begin position="80"/>
        <end position="102"/>
    </location>
</feature>
<feature type="transmembrane region" description="Helical" evidence="1">
    <location>
        <begin position="123"/>
        <end position="147"/>
    </location>
</feature>
<feature type="transmembrane region" description="Helical" evidence="1">
    <location>
        <begin position="34"/>
        <end position="53"/>
    </location>
</feature>
<evidence type="ECO:0000256" key="1">
    <source>
        <dbReference type="SAM" id="Phobius"/>
    </source>
</evidence>
<dbReference type="CDD" id="cd00321">
    <property type="entry name" value="SO_family_Moco"/>
    <property type="match status" value="1"/>
</dbReference>
<keyword evidence="1" id="KW-1133">Transmembrane helix</keyword>
<keyword evidence="1" id="KW-0472">Membrane</keyword>
<dbReference type="SUPFAM" id="SSF56524">
    <property type="entry name" value="Oxidoreductase molybdopterin-binding domain"/>
    <property type="match status" value="1"/>
</dbReference>
<feature type="domain" description="Oxidoreductase molybdopterin-binding" evidence="2">
    <location>
        <begin position="262"/>
        <end position="393"/>
    </location>
</feature>
<evidence type="ECO:0000259" key="2">
    <source>
        <dbReference type="Pfam" id="PF00174"/>
    </source>
</evidence>
<dbReference type="EMBL" id="JAAFYZ010000113">
    <property type="protein sequence ID" value="MBS2550748.1"/>
    <property type="molecule type" value="Genomic_DNA"/>
</dbReference>
<dbReference type="PRINTS" id="PR00407">
    <property type="entry name" value="EUMOPTERIN"/>
</dbReference>